<dbReference type="SUPFAM" id="SSF51695">
    <property type="entry name" value="PLC-like phosphodiesterases"/>
    <property type="match status" value="1"/>
</dbReference>
<protein>
    <submittedName>
        <fullName evidence="2">Cytosolic glycerophosphoryl diester phosphodiesterase</fullName>
        <ecNumber evidence="2">3.1.4.46</ecNumber>
    </submittedName>
</protein>
<dbReference type="Pfam" id="PF03009">
    <property type="entry name" value="GDPD"/>
    <property type="match status" value="1"/>
</dbReference>
<dbReference type="EC" id="3.1.4.46" evidence="2"/>
<accession>A8LKP2</accession>
<dbReference type="GO" id="GO:0008889">
    <property type="term" value="F:glycerophosphodiester phosphodiesterase activity"/>
    <property type="evidence" value="ECO:0007669"/>
    <property type="project" value="UniProtKB-EC"/>
</dbReference>
<keyword evidence="2" id="KW-0378">Hydrolase</keyword>
<dbReference type="STRING" id="398580.Dshi_0136"/>
<dbReference type="AlphaFoldDB" id="A8LKP2"/>
<organism evidence="2 3">
    <name type="scientific">Dinoroseobacter shibae (strain DSM 16493 / NCIMB 14021 / DFL 12)</name>
    <dbReference type="NCBI Taxonomy" id="398580"/>
    <lineage>
        <taxon>Bacteria</taxon>
        <taxon>Pseudomonadati</taxon>
        <taxon>Pseudomonadota</taxon>
        <taxon>Alphaproteobacteria</taxon>
        <taxon>Rhodobacterales</taxon>
        <taxon>Roseobacteraceae</taxon>
        <taxon>Dinoroseobacter</taxon>
    </lineage>
</organism>
<dbReference type="RefSeq" id="WP_012176818.1">
    <property type="nucleotide sequence ID" value="NC_009952.1"/>
</dbReference>
<reference evidence="3" key="1">
    <citation type="journal article" date="2010" name="ISME J.">
        <title>The complete genome sequence of the algal symbiont Dinoroseobacter shibae: a hitchhiker's guide to life in the sea.</title>
        <authorList>
            <person name="Wagner-Dobler I."/>
            <person name="Ballhausen B."/>
            <person name="Berger M."/>
            <person name="Brinkhoff T."/>
            <person name="Buchholz I."/>
            <person name="Bunk B."/>
            <person name="Cypionka H."/>
            <person name="Daniel R."/>
            <person name="Drepper T."/>
            <person name="Gerdts G."/>
            <person name="Hahnke S."/>
            <person name="Han C."/>
            <person name="Jahn D."/>
            <person name="Kalhoefer D."/>
            <person name="Kiss H."/>
            <person name="Klenk H.P."/>
            <person name="Kyrpides N."/>
            <person name="Liebl W."/>
            <person name="Liesegang H."/>
            <person name="Meincke L."/>
            <person name="Pati A."/>
            <person name="Petersen J."/>
            <person name="Piekarski T."/>
            <person name="Pommerenke C."/>
            <person name="Pradella S."/>
            <person name="Pukall R."/>
            <person name="Rabus R."/>
            <person name="Stackebrandt E."/>
            <person name="Thole S."/>
            <person name="Thompson L."/>
            <person name="Tielen P."/>
            <person name="Tomasch J."/>
            <person name="von Jan M."/>
            <person name="Wanphrut N."/>
            <person name="Wichels A."/>
            <person name="Zech H."/>
            <person name="Simon M."/>
        </authorList>
    </citation>
    <scope>NUCLEOTIDE SEQUENCE [LARGE SCALE GENOMIC DNA]</scope>
    <source>
        <strain evidence="3">DSM 16493 / NCIMB 14021 / DFL 12</strain>
    </source>
</reference>
<proteinExistence type="predicted"/>
<dbReference type="PANTHER" id="PTHR46211:SF1">
    <property type="entry name" value="GLYCEROPHOSPHODIESTER PHOSPHODIESTERASE, CYTOPLASMIC"/>
    <property type="match status" value="1"/>
</dbReference>
<feature type="domain" description="GP-PDE" evidence="1">
    <location>
        <begin position="6"/>
        <end position="257"/>
    </location>
</feature>
<dbReference type="InterPro" id="IPR030395">
    <property type="entry name" value="GP_PDE_dom"/>
</dbReference>
<dbReference type="EMBL" id="CP000830">
    <property type="protein sequence ID" value="ABV91885.1"/>
    <property type="molecule type" value="Genomic_DNA"/>
</dbReference>
<dbReference type="Proteomes" id="UP000006833">
    <property type="component" value="Chromosome"/>
</dbReference>
<evidence type="ECO:0000313" key="3">
    <source>
        <dbReference type="Proteomes" id="UP000006833"/>
    </source>
</evidence>
<keyword evidence="3" id="KW-1185">Reference proteome</keyword>
<gene>
    <name evidence="2" type="primary">ugpQ</name>
    <name evidence="2" type="ordered locus">Dshi_0136</name>
</gene>
<evidence type="ECO:0000313" key="2">
    <source>
        <dbReference type="EMBL" id="ABV91885.1"/>
    </source>
</evidence>
<dbReference type="eggNOG" id="COG0584">
    <property type="taxonomic scope" value="Bacteria"/>
</dbReference>
<sequence>MTPPLPRAFVTRPLAHRGLHDPTTARIENSRAAIEAAMQAGYGIEIDVQLTADGAALVFHDAELDRLTGETGPVRARSLAALQAIRLRGAADGPPELSEVMAHVGGRVPLLIELKDQSGSLGPESEALAAAVAGVIGAATDNIAVMSFNPHTVQHLARLLPSVPRGLTTMDFRTENTLSPEQQVRLNAIATFDAVGASFISHDRRSLDMDAVTRLRHRGVPVLTWTITSPAEAREALQAADNITFEGFLPPRPVPEA</sequence>
<dbReference type="HOGENOM" id="CLU_030006_10_0_5"/>
<dbReference type="InterPro" id="IPR017946">
    <property type="entry name" value="PLC-like_Pdiesterase_TIM-brl"/>
</dbReference>
<dbReference type="Gene3D" id="3.20.20.190">
    <property type="entry name" value="Phosphatidylinositol (PI) phosphodiesterase"/>
    <property type="match status" value="1"/>
</dbReference>
<dbReference type="PROSITE" id="PS51704">
    <property type="entry name" value="GP_PDE"/>
    <property type="match status" value="1"/>
</dbReference>
<dbReference type="PANTHER" id="PTHR46211">
    <property type="entry name" value="GLYCEROPHOSPHORYL DIESTER PHOSPHODIESTERASE"/>
    <property type="match status" value="1"/>
</dbReference>
<evidence type="ECO:0000259" key="1">
    <source>
        <dbReference type="PROSITE" id="PS51704"/>
    </source>
</evidence>
<dbReference type="OrthoDB" id="384721at2"/>
<name>A8LKP2_DINSH</name>
<dbReference type="KEGG" id="dsh:Dshi_0136"/>
<dbReference type="GO" id="GO:0006629">
    <property type="term" value="P:lipid metabolic process"/>
    <property type="evidence" value="ECO:0007669"/>
    <property type="project" value="InterPro"/>
</dbReference>